<dbReference type="GO" id="GO:0004252">
    <property type="term" value="F:serine-type endopeptidase activity"/>
    <property type="evidence" value="ECO:0007669"/>
    <property type="project" value="InterPro"/>
</dbReference>
<dbReference type="RefSeq" id="WP_004026014.1">
    <property type="nucleotide sequence ID" value="NZ_CP041200.1"/>
</dbReference>
<dbReference type="Pfam" id="PF00082">
    <property type="entry name" value="Peptidase_S8"/>
    <property type="match status" value="1"/>
</dbReference>
<feature type="domain" description="Peptidase S8/S53" evidence="1">
    <location>
        <begin position="284"/>
        <end position="545"/>
    </location>
</feature>
<dbReference type="GO" id="GO:0006508">
    <property type="term" value="P:proteolysis"/>
    <property type="evidence" value="ECO:0007669"/>
    <property type="project" value="InterPro"/>
</dbReference>
<organism evidence="2 3">
    <name type="scientific">Ureaplasma urealyticum</name>
    <name type="common">Ureaplasma urealyticum biotype 2</name>
    <dbReference type="NCBI Taxonomy" id="2130"/>
    <lineage>
        <taxon>Bacteria</taxon>
        <taxon>Bacillati</taxon>
        <taxon>Mycoplasmatota</taxon>
        <taxon>Mycoplasmoidales</taxon>
        <taxon>Mycoplasmoidaceae</taxon>
        <taxon>Ureaplasma</taxon>
    </lineage>
</organism>
<dbReference type="InterPro" id="IPR036852">
    <property type="entry name" value="Peptidase_S8/S53_dom_sf"/>
</dbReference>
<name>A0AAP9AAC3_UREUR</name>
<evidence type="ECO:0000313" key="3">
    <source>
        <dbReference type="Proteomes" id="UP000318231"/>
    </source>
</evidence>
<dbReference type="CDD" id="cd04847">
    <property type="entry name" value="Peptidases_S8_Subtilisin_like_2"/>
    <property type="match status" value="1"/>
</dbReference>
<dbReference type="Proteomes" id="UP000318231">
    <property type="component" value="Chromosome"/>
</dbReference>
<evidence type="ECO:0000313" key="2">
    <source>
        <dbReference type="EMBL" id="QDI65042.1"/>
    </source>
</evidence>
<dbReference type="InterPro" id="IPR000209">
    <property type="entry name" value="Peptidase_S8/S53_dom"/>
</dbReference>
<protein>
    <submittedName>
        <fullName evidence="2">S8 family peptidase</fullName>
    </submittedName>
</protein>
<dbReference type="SUPFAM" id="SSF52743">
    <property type="entry name" value="Subtilisin-like"/>
    <property type="match status" value="1"/>
</dbReference>
<dbReference type="GeneID" id="93848967"/>
<sequence>MNNILELKGSIYSKSNPNKPGPRNLPAKQSISLDHIKKIVKDLQTSLDEWESYTDYGVNPIINITYKKIVAKSNRAKKMFSFDENKECDPNYFVIGERYADKNKKHIITYNISKQNLNETIEKIKTVISMLENNFKTIDINFEGISYSFIADINANKYKKIFDNNKISKTTFVSLIVDCYYIENINCNYSDVLLEDNAIITFYKTNKNIVEILQEIGINLNNSKIIKDENFYLRIDELKIVKEKIPYLISMGVKDLNQIDLDQSLDYIDDSIKTTLKIHKPTNEPTIGVIDTIIVDHTQVYFHEWIDYHYENSKELEPILKEENPIHGLEVSSIIVNGPSFNPNLDDGCGFFRVRHFGVMGQNFTTFELIKKIRSIIENNQDIKVWNLSLGTKYEIKDNFISIEASILDDIQAEYDVIFVVSGTNKTSKESKNYKIGSPADSINSLVVNAVNDQQEPAFYTRKGIVLSFFNKPDLAYYGTCYVFESNNKVKKVQGTSYAAAWISRKLGYLINILGFSREVAKALLIHAAADSIKENHDFSFLGYGVVPIKINDIVYAKDNEIKFFINGSISEYETYTHTIPIPTETNKHPYLAKATLSYFPQCSRNQGVDYTNVELDLHFGRIDEDKKSIISINNNLQDEDKMLNLFEGDARNYFRKWDNIKYISDYSLKNVKPRKAYGDGFWGFSLKAKTRSNYNVYDKKLKFGLVFSFFEINNKNRIHEFIKSCLFNGWLVKSISVDEKINLYNKLQEKIDIK</sequence>
<proteinExistence type="predicted"/>
<gene>
    <name evidence="2" type="ORF">FJM05_02455</name>
</gene>
<dbReference type="InterPro" id="IPR034074">
    <property type="entry name" value="Y4bN_pept_dom"/>
</dbReference>
<dbReference type="Gene3D" id="3.40.50.200">
    <property type="entry name" value="Peptidase S8/S53 domain"/>
    <property type="match status" value="1"/>
</dbReference>
<accession>A0AAP9AAC3</accession>
<dbReference type="EMBL" id="CP041200">
    <property type="protein sequence ID" value="QDI65042.1"/>
    <property type="molecule type" value="Genomic_DNA"/>
</dbReference>
<reference evidence="2 3" key="1">
    <citation type="submission" date="2019-07" db="EMBL/GenBank/DDBJ databases">
        <title>Comparative genomics of three clinical Ureaplasma species: analysis of their core genomes and virulence factors.</title>
        <authorList>
            <person name="Yang T."/>
            <person name="Zhang Y."/>
            <person name="Li X."/>
            <person name="Kong Y."/>
            <person name="Yu H."/>
            <person name="Ruan Z."/>
            <person name="Xie X."/>
            <person name="Zhang J."/>
        </authorList>
    </citation>
    <scope>NUCLEOTIDE SEQUENCE [LARGE SCALE GENOMIC DNA]</scope>
    <source>
        <strain evidence="2 3">132</strain>
    </source>
</reference>
<evidence type="ECO:0000259" key="1">
    <source>
        <dbReference type="Pfam" id="PF00082"/>
    </source>
</evidence>
<dbReference type="AlphaFoldDB" id="A0AAP9AAC3"/>